<evidence type="ECO:0000313" key="6">
    <source>
        <dbReference type="EMBL" id="PJE94231.1"/>
    </source>
</evidence>
<dbReference type="InterPro" id="IPR000182">
    <property type="entry name" value="GNAT_dom"/>
</dbReference>
<evidence type="ECO:0000256" key="2">
    <source>
        <dbReference type="ARBA" id="ARBA00022679"/>
    </source>
</evidence>
<dbReference type="InterPro" id="IPR051554">
    <property type="entry name" value="Acetyltransferase_Eis"/>
</dbReference>
<evidence type="ECO:0000259" key="5">
    <source>
        <dbReference type="PROSITE" id="PS51186"/>
    </source>
</evidence>
<accession>A0A2M8LQI9</accession>
<dbReference type="GO" id="GO:0034069">
    <property type="term" value="F:aminoglycoside N-acetyltransferase activity"/>
    <property type="evidence" value="ECO:0007669"/>
    <property type="project" value="TreeGrafter"/>
</dbReference>
<evidence type="ECO:0000313" key="7">
    <source>
        <dbReference type="Proteomes" id="UP000230407"/>
    </source>
</evidence>
<feature type="binding site" evidence="4">
    <location>
        <begin position="91"/>
        <end position="96"/>
    </location>
    <ligand>
        <name>acetyl-CoA</name>
        <dbReference type="ChEBI" id="CHEBI:57288"/>
    </ligand>
</feature>
<feature type="active site" description="Proton donor" evidence="4">
    <location>
        <position position="124"/>
    </location>
</feature>
<dbReference type="GO" id="GO:0030649">
    <property type="term" value="P:aminoglycoside antibiotic catabolic process"/>
    <property type="evidence" value="ECO:0007669"/>
    <property type="project" value="TreeGrafter"/>
</dbReference>
<dbReference type="NCBIfam" id="NF002367">
    <property type="entry name" value="PRK01346.1-4"/>
    <property type="match status" value="1"/>
</dbReference>
<dbReference type="Pfam" id="PF13527">
    <property type="entry name" value="Acetyltransf_9"/>
    <property type="match status" value="1"/>
</dbReference>
<dbReference type="PROSITE" id="PS51186">
    <property type="entry name" value="GNAT"/>
    <property type="match status" value="1"/>
</dbReference>
<dbReference type="RefSeq" id="WP_100204843.1">
    <property type="nucleotide sequence ID" value="NZ_PGGW01000069.1"/>
</dbReference>
<dbReference type="HAMAP" id="MF_01812">
    <property type="entry name" value="Eis"/>
    <property type="match status" value="1"/>
</dbReference>
<keyword evidence="2 4" id="KW-0808">Transferase</keyword>
<dbReference type="SUPFAM" id="SSF55729">
    <property type="entry name" value="Acyl-CoA N-acyltransferases (Nat)"/>
    <property type="match status" value="1"/>
</dbReference>
<organism evidence="6 7">
    <name type="scientific">Streptomyces carminius</name>
    <dbReference type="NCBI Taxonomy" id="2665496"/>
    <lineage>
        <taxon>Bacteria</taxon>
        <taxon>Bacillati</taxon>
        <taxon>Actinomycetota</taxon>
        <taxon>Actinomycetes</taxon>
        <taxon>Kitasatosporales</taxon>
        <taxon>Streptomycetaceae</taxon>
        <taxon>Streptomyces</taxon>
    </lineage>
</organism>
<evidence type="ECO:0000256" key="4">
    <source>
        <dbReference type="HAMAP-Rule" id="MF_01812"/>
    </source>
</evidence>
<dbReference type="InterPro" id="IPR025559">
    <property type="entry name" value="Eis_dom"/>
</dbReference>
<name>A0A2M8LQI9_9ACTN</name>
<comment type="similarity">
    <text evidence="1 4">Belongs to the acetyltransferase Eis family.</text>
</comment>
<dbReference type="CDD" id="cd04301">
    <property type="entry name" value="NAT_SF"/>
    <property type="match status" value="1"/>
</dbReference>
<keyword evidence="3 4" id="KW-0012">Acyltransferase</keyword>
<dbReference type="Pfam" id="PF13530">
    <property type="entry name" value="SCP2_2"/>
    <property type="match status" value="1"/>
</dbReference>
<feature type="active site" description="Proton acceptor; via carboxylate" evidence="4">
    <location>
        <position position="418"/>
    </location>
</feature>
<reference evidence="6 7" key="1">
    <citation type="submission" date="2017-11" db="EMBL/GenBank/DDBJ databases">
        <title>Streptomyces carmine sp. nov., a novel actinomycete isolated from Sophora alopecuroides in Xinjiang, China.</title>
        <authorList>
            <person name="Wang Y."/>
            <person name="Luo X."/>
            <person name="Wan C."/>
            <person name="Zhang L."/>
        </authorList>
    </citation>
    <scope>NUCLEOTIDE SEQUENCE [LARGE SCALE GENOMIC DNA]</scope>
    <source>
        <strain evidence="6 7">TRM SA0054</strain>
    </source>
</reference>
<dbReference type="Gene3D" id="3.40.630.30">
    <property type="match status" value="2"/>
</dbReference>
<comment type="caution">
    <text evidence="6">The sequence shown here is derived from an EMBL/GenBank/DDBJ whole genome shotgun (WGS) entry which is preliminary data.</text>
</comment>
<comment type="subunit">
    <text evidence="4">Homohexamer; trimer of dimers.</text>
</comment>
<dbReference type="InterPro" id="IPR022902">
    <property type="entry name" value="NAcTrfase_Eis"/>
</dbReference>
<dbReference type="InterPro" id="IPR016181">
    <property type="entry name" value="Acyl_CoA_acyltransferase"/>
</dbReference>
<feature type="binding site" evidence="4">
    <location>
        <begin position="83"/>
        <end position="85"/>
    </location>
    <ligand>
        <name>acetyl-CoA</name>
        <dbReference type="ChEBI" id="CHEBI:57288"/>
    </ligand>
</feature>
<dbReference type="Gene3D" id="3.30.1050.10">
    <property type="entry name" value="SCP2 sterol-binding domain"/>
    <property type="match status" value="1"/>
</dbReference>
<protein>
    <submittedName>
        <fullName evidence="6">GNAT family N-acetyltransferase</fullName>
    </submittedName>
</protein>
<feature type="binding site" evidence="4">
    <location>
        <begin position="119"/>
        <end position="120"/>
    </location>
    <ligand>
        <name>acetyl-CoA</name>
        <dbReference type="ChEBI" id="CHEBI:57288"/>
    </ligand>
</feature>
<proteinExistence type="inferred from homology"/>
<dbReference type="PANTHER" id="PTHR37817">
    <property type="entry name" value="N-ACETYLTRANSFERASE EIS"/>
    <property type="match status" value="1"/>
</dbReference>
<feature type="domain" description="N-acetyltransferase" evidence="5">
    <location>
        <begin position="4"/>
        <end position="150"/>
    </location>
</feature>
<keyword evidence="7" id="KW-1185">Reference proteome</keyword>
<dbReference type="Proteomes" id="UP000230407">
    <property type="component" value="Unassembled WGS sequence"/>
</dbReference>
<gene>
    <name evidence="6" type="ORF">CUT44_28575</name>
</gene>
<dbReference type="InterPro" id="IPR036527">
    <property type="entry name" value="SCP2_sterol-bd_dom_sf"/>
</dbReference>
<dbReference type="InterPro" id="IPR041380">
    <property type="entry name" value="Acetyltransf_17"/>
</dbReference>
<sequence>MTSTDLRVLRPEEWDTWYRTFELAFGGVPESDEERALWRDVTDFGRTLAAWDGDQVAGTALSHPFRLSVPGGALVAAAGVSAVGVAPTHRRRGILTAMMRRQLDDVRAAGEPLAVLCASEPEIYGRFGYGPAAYALFGEADTARVSLAASPGTDNGPDGDTGGVRLRLADPEESLAECEALYARRLTARPGMIRRLPHWERLGVLDPAGERDGASPLRCVLAESGGELRGYARYAVKPDWDLSGPKGAVVVRDVEALDPAAYAALWRYLFGIDLTSAVRFGPRPVDDPLRHLVSNLRRCGLRVRDTLHLRPVDVGAALAARTYTTAVDVVLEVGDDFCPWNAGRWRLAGDTGGAVCERTGDPAELVLGVRELGEVYLGGTSLAALAGAGRVRELRPGALERADAAFSWPVAPWLPHGF</sequence>
<dbReference type="Pfam" id="PF17668">
    <property type="entry name" value="Acetyltransf_17"/>
    <property type="match status" value="1"/>
</dbReference>
<dbReference type="SUPFAM" id="SSF55718">
    <property type="entry name" value="SCP-like"/>
    <property type="match status" value="1"/>
</dbReference>
<evidence type="ECO:0000256" key="3">
    <source>
        <dbReference type="ARBA" id="ARBA00023315"/>
    </source>
</evidence>
<evidence type="ECO:0000256" key="1">
    <source>
        <dbReference type="ARBA" id="ARBA00009213"/>
    </source>
</evidence>
<dbReference type="AlphaFoldDB" id="A0A2M8LQI9"/>
<dbReference type="PANTHER" id="PTHR37817:SF1">
    <property type="entry name" value="N-ACETYLTRANSFERASE EIS"/>
    <property type="match status" value="1"/>
</dbReference>
<dbReference type="EMBL" id="PGGW01000069">
    <property type="protein sequence ID" value="PJE94231.1"/>
    <property type="molecule type" value="Genomic_DNA"/>
</dbReference>